<name>A0AAV4U578_9ARAC</name>
<keyword evidence="2" id="KW-1185">Reference proteome</keyword>
<protein>
    <submittedName>
        <fullName evidence="1">Uncharacterized protein</fullName>
    </submittedName>
</protein>
<gene>
    <name evidence="1" type="ORF">CDAR_496791</name>
</gene>
<proteinExistence type="predicted"/>
<sequence>MEFLNYNWVFIRLMHINCIKKLLEVLELPERNNWFIQQSRGTQASLCASSNVLVSGCLYLSWEALKRYGDKSIRGESLPFCELPQSVTDCRLDIFSGCISSYSWNFATYPVVNHPEVAFGTAALTSNVDACTQPPRPAPDLQNADPLSKKKGALQRRGGAADCELSLTSSCRLQASCKSSVRMGLTPFSFYVSIAPEKAFDPRELDLITRMRITLEVYTLEMDLIIQEWT</sequence>
<evidence type="ECO:0000313" key="2">
    <source>
        <dbReference type="Proteomes" id="UP001054837"/>
    </source>
</evidence>
<comment type="caution">
    <text evidence="1">The sequence shown here is derived from an EMBL/GenBank/DDBJ whole genome shotgun (WGS) entry which is preliminary data.</text>
</comment>
<dbReference type="Proteomes" id="UP001054837">
    <property type="component" value="Unassembled WGS sequence"/>
</dbReference>
<dbReference type="EMBL" id="BPLQ01010723">
    <property type="protein sequence ID" value="GIY52901.1"/>
    <property type="molecule type" value="Genomic_DNA"/>
</dbReference>
<reference evidence="1 2" key="1">
    <citation type="submission" date="2021-06" db="EMBL/GenBank/DDBJ databases">
        <title>Caerostris darwini draft genome.</title>
        <authorList>
            <person name="Kono N."/>
            <person name="Arakawa K."/>
        </authorList>
    </citation>
    <scope>NUCLEOTIDE SEQUENCE [LARGE SCALE GENOMIC DNA]</scope>
</reference>
<organism evidence="1 2">
    <name type="scientific">Caerostris darwini</name>
    <dbReference type="NCBI Taxonomy" id="1538125"/>
    <lineage>
        <taxon>Eukaryota</taxon>
        <taxon>Metazoa</taxon>
        <taxon>Ecdysozoa</taxon>
        <taxon>Arthropoda</taxon>
        <taxon>Chelicerata</taxon>
        <taxon>Arachnida</taxon>
        <taxon>Araneae</taxon>
        <taxon>Araneomorphae</taxon>
        <taxon>Entelegynae</taxon>
        <taxon>Araneoidea</taxon>
        <taxon>Araneidae</taxon>
        <taxon>Caerostris</taxon>
    </lineage>
</organism>
<accession>A0AAV4U578</accession>
<dbReference type="AlphaFoldDB" id="A0AAV4U578"/>
<evidence type="ECO:0000313" key="1">
    <source>
        <dbReference type="EMBL" id="GIY52901.1"/>
    </source>
</evidence>